<name>A0ACB0K962_TRIPR</name>
<gene>
    <name evidence="1" type="ORF">MILVUS5_LOCUS21071</name>
</gene>
<reference evidence="1" key="1">
    <citation type="submission" date="2023-10" db="EMBL/GenBank/DDBJ databases">
        <authorList>
            <person name="Rodriguez Cubillos JULIANA M."/>
            <person name="De Vega J."/>
        </authorList>
    </citation>
    <scope>NUCLEOTIDE SEQUENCE</scope>
</reference>
<protein>
    <submittedName>
        <fullName evidence="1">Uncharacterized protein</fullName>
    </submittedName>
</protein>
<sequence>MDVHVITIGEGSGSMENNGHVELEVNDVGNSGSHAEDVVSSEPYLGMVFDSEDSAKTFYSEYAKRSGFSSKAGLHGQFNADGTNMFREFVCSMEGLKRRMTESCGAMLRIEQKGQNKWVVTKFVRGHSHATEVPDRVEKLRPRKHFSSVGRTMPETYKGVGLVPTGVMYISIDGHHVSSENSHKIRNFPAVAGGKTSHPVKNTTSTTYTVRKPIQKKTLGRDAPNLLEYFKKVQAENPGFFYAIQLDEDNRMSNVFWADARSRTAYSHFGDAVTLDTTHRANQYNVPYAPFTGINHHGQMILFGCALLFDDSEASFSWLFKTFLAAMNDHHPISITTDQDRSIQKAVSKVFPQARHCINKRYVLREGHEKLGHVCRMHPYFHYELYNCINLTETIEEFDFSWNSIIDKYELRGHDWLRSLYSARDQWVPAYFRDSFFAVLSPNQGFEASFLDGFVNRHTTLPMFFRQYELALERWFEKEIESDFETISTTPVLKTPSPMENQVAKLYTQKVFLKFQEELVETFAYTANSIEEDGGNSIFRVAKFEDDQKSYTVTLNHSELRANCSCQMFEFSGILCRHVLTVFTVSNVFTIPSHYILKRWTREAKSGVALDGCGGDSLAHESLTSRYTNLCREAIRYAEDGAVAMETYDAAMGALREGGKKIAVTKKNIAKVSPTNHRVSGNAGADKKTHASTSDTSTALLLWPPNDETTGFNLNDAGAPVQPVADLNLPQTTPMPHKSHKRVDVPPPVHHQRVDSPSPVPRQRDDSPRPVPRRRVDGPSPMPRQRDDSPPPVPRRRVDGPSPMPRQRDDSPPPVPLQQDDGPPENTVVLPCLKSMTWVMENKTSSPENKVAVINLKLQDYSKSPSSEYEVKFHLSRGTVGPVLQSMTEVSEQLSTTANKVAVINLKLEDAQASGESEVKFQVSRDALGAVLRSMAYIREQLSGAVTGDVHSEPVSKKHRK</sequence>
<comment type="caution">
    <text evidence="1">The sequence shown here is derived from an EMBL/GenBank/DDBJ whole genome shotgun (WGS) entry which is preliminary data.</text>
</comment>
<evidence type="ECO:0000313" key="1">
    <source>
        <dbReference type="EMBL" id="CAJ2653801.1"/>
    </source>
</evidence>
<organism evidence="1 2">
    <name type="scientific">Trifolium pratense</name>
    <name type="common">Red clover</name>
    <dbReference type="NCBI Taxonomy" id="57577"/>
    <lineage>
        <taxon>Eukaryota</taxon>
        <taxon>Viridiplantae</taxon>
        <taxon>Streptophyta</taxon>
        <taxon>Embryophyta</taxon>
        <taxon>Tracheophyta</taxon>
        <taxon>Spermatophyta</taxon>
        <taxon>Magnoliopsida</taxon>
        <taxon>eudicotyledons</taxon>
        <taxon>Gunneridae</taxon>
        <taxon>Pentapetalae</taxon>
        <taxon>rosids</taxon>
        <taxon>fabids</taxon>
        <taxon>Fabales</taxon>
        <taxon>Fabaceae</taxon>
        <taxon>Papilionoideae</taxon>
        <taxon>50 kb inversion clade</taxon>
        <taxon>NPAAA clade</taxon>
        <taxon>Hologalegina</taxon>
        <taxon>IRL clade</taxon>
        <taxon>Trifolieae</taxon>
        <taxon>Trifolium</taxon>
    </lineage>
</organism>
<keyword evidence="2" id="KW-1185">Reference proteome</keyword>
<evidence type="ECO:0000313" key="2">
    <source>
        <dbReference type="Proteomes" id="UP001177021"/>
    </source>
</evidence>
<proteinExistence type="predicted"/>
<dbReference type="Proteomes" id="UP001177021">
    <property type="component" value="Unassembled WGS sequence"/>
</dbReference>
<accession>A0ACB0K962</accession>
<dbReference type="EMBL" id="CASHSV030000206">
    <property type="protein sequence ID" value="CAJ2653801.1"/>
    <property type="molecule type" value="Genomic_DNA"/>
</dbReference>